<keyword evidence="10 12" id="KW-0472">Membrane</keyword>
<dbReference type="InterPro" id="IPR036890">
    <property type="entry name" value="HATPase_C_sf"/>
</dbReference>
<gene>
    <name evidence="15" type="ORF">PGB34_08745</name>
</gene>
<evidence type="ECO:0000259" key="13">
    <source>
        <dbReference type="PROSITE" id="PS50109"/>
    </source>
</evidence>
<evidence type="ECO:0000256" key="2">
    <source>
        <dbReference type="ARBA" id="ARBA00004370"/>
    </source>
</evidence>
<dbReference type="PROSITE" id="PS50885">
    <property type="entry name" value="HAMP"/>
    <property type="match status" value="1"/>
</dbReference>
<dbReference type="SMART" id="SM00387">
    <property type="entry name" value="HATPase_c"/>
    <property type="match status" value="1"/>
</dbReference>
<evidence type="ECO:0000256" key="10">
    <source>
        <dbReference type="ARBA" id="ARBA00023136"/>
    </source>
</evidence>
<keyword evidence="4" id="KW-0597">Phosphoprotein</keyword>
<organism evidence="15 16">
    <name type="scientific">Xenophilus arseniciresistens</name>
    <dbReference type="NCBI Taxonomy" id="1283306"/>
    <lineage>
        <taxon>Bacteria</taxon>
        <taxon>Pseudomonadati</taxon>
        <taxon>Pseudomonadota</taxon>
        <taxon>Betaproteobacteria</taxon>
        <taxon>Burkholderiales</taxon>
        <taxon>Comamonadaceae</taxon>
        <taxon>Xenophilus</taxon>
    </lineage>
</organism>
<dbReference type="InterPro" id="IPR005467">
    <property type="entry name" value="His_kinase_dom"/>
</dbReference>
<feature type="transmembrane region" description="Helical" evidence="12">
    <location>
        <begin position="157"/>
        <end position="180"/>
    </location>
</feature>
<keyword evidence="9" id="KW-0902">Two-component regulatory system</keyword>
<keyword evidence="8 12" id="KW-1133">Transmembrane helix</keyword>
<proteinExistence type="predicted"/>
<keyword evidence="5" id="KW-0808">Transferase</keyword>
<comment type="catalytic activity">
    <reaction evidence="1">
        <text>ATP + protein L-histidine = ADP + protein N-phospho-L-histidine.</text>
        <dbReference type="EC" id="2.7.13.3"/>
    </reaction>
</comment>
<reference evidence="15" key="1">
    <citation type="submission" date="2023-01" db="EMBL/GenBank/DDBJ databases">
        <title>Xenophilus mangrovi sp. nov., isolated from soil of Mangrove nature reserve.</title>
        <authorList>
            <person name="Xu S."/>
            <person name="Liu Z."/>
            <person name="Xu Y."/>
        </authorList>
    </citation>
    <scope>NUCLEOTIDE SEQUENCE</scope>
    <source>
        <strain evidence="15">YW8</strain>
    </source>
</reference>
<comment type="caution">
    <text evidence="15">The sequence shown here is derived from an EMBL/GenBank/DDBJ whole genome shotgun (WGS) entry which is preliminary data.</text>
</comment>
<feature type="domain" description="HAMP" evidence="14">
    <location>
        <begin position="182"/>
        <end position="236"/>
    </location>
</feature>
<accession>A0AAE3N7T3</accession>
<evidence type="ECO:0000259" key="14">
    <source>
        <dbReference type="PROSITE" id="PS50885"/>
    </source>
</evidence>
<name>A0AAE3N7T3_9BURK</name>
<sequence length="479" mass="51258">MNASTAALRQLWRSLGFRLAAHYAVLVGITMLAALSIIYLQTVGTLHQRMARQVSATSQQLAAQFEAGGEEALVRSIERALVDGRSTDEELLLLADAQGRRLAGNLDEMPPPGADGQHQVMRAGRSVRGWITTRTLPEGHVLVVGQDLGEQEALEELIISASAAAALVALLLLIGGLFVFRQEIERSVGAVRRTAARIAAGDLRERVHLTDAQGDEFALLERDINAMLDRIQSLMDGVRHVSDTIAHNLRTPLTRVLSRLRAAAEDGVAPAQRQAAIARAMDELEELNRVFEKLLQIAEAEAGARRQRFAPVQLQEVVADVIELYDAVAEQQGATVRHACEAGPLPVQGDRDLLAGVVANLLDNALKYGGPGCTVRLQTGREDGQALLCVQDDGPGVPPEALQRLGGRFLRLQPELPGHGLGLAGVQAVVALHGGQIRYENGAPGLRVQLLLPLDDTPPARGVSGPAAAGRRRASPVRS</sequence>
<dbReference type="SMART" id="SM00304">
    <property type="entry name" value="HAMP"/>
    <property type="match status" value="1"/>
</dbReference>
<feature type="region of interest" description="Disordered" evidence="11">
    <location>
        <begin position="455"/>
        <end position="479"/>
    </location>
</feature>
<dbReference type="InterPro" id="IPR036097">
    <property type="entry name" value="HisK_dim/P_sf"/>
</dbReference>
<dbReference type="SUPFAM" id="SSF47384">
    <property type="entry name" value="Homodimeric domain of signal transducing histidine kinase"/>
    <property type="match status" value="1"/>
</dbReference>
<dbReference type="Gene3D" id="1.10.287.130">
    <property type="match status" value="1"/>
</dbReference>
<evidence type="ECO:0000256" key="6">
    <source>
        <dbReference type="ARBA" id="ARBA00022692"/>
    </source>
</evidence>
<protein>
    <recommendedName>
        <fullName evidence="3">histidine kinase</fullName>
        <ecNumber evidence="3">2.7.13.3</ecNumber>
    </recommendedName>
</protein>
<dbReference type="PROSITE" id="PS50109">
    <property type="entry name" value="HIS_KIN"/>
    <property type="match status" value="1"/>
</dbReference>
<keyword evidence="16" id="KW-1185">Reference proteome</keyword>
<evidence type="ECO:0000256" key="12">
    <source>
        <dbReference type="SAM" id="Phobius"/>
    </source>
</evidence>
<dbReference type="EC" id="2.7.13.3" evidence="3"/>
<feature type="compositionally biased region" description="Low complexity" evidence="11">
    <location>
        <begin position="459"/>
        <end position="469"/>
    </location>
</feature>
<dbReference type="PANTHER" id="PTHR45436:SF8">
    <property type="entry name" value="HISTIDINE KINASE"/>
    <property type="match status" value="1"/>
</dbReference>
<dbReference type="InterPro" id="IPR003661">
    <property type="entry name" value="HisK_dim/P_dom"/>
</dbReference>
<dbReference type="InterPro" id="IPR050428">
    <property type="entry name" value="TCS_sensor_his_kinase"/>
</dbReference>
<dbReference type="SMART" id="SM00388">
    <property type="entry name" value="HisKA"/>
    <property type="match status" value="1"/>
</dbReference>
<dbReference type="AlphaFoldDB" id="A0AAE3N7T3"/>
<evidence type="ECO:0000256" key="11">
    <source>
        <dbReference type="SAM" id="MobiDB-lite"/>
    </source>
</evidence>
<keyword evidence="6 12" id="KW-0812">Transmembrane</keyword>
<dbReference type="SUPFAM" id="SSF55874">
    <property type="entry name" value="ATPase domain of HSP90 chaperone/DNA topoisomerase II/histidine kinase"/>
    <property type="match status" value="1"/>
</dbReference>
<evidence type="ECO:0000313" key="16">
    <source>
        <dbReference type="Proteomes" id="UP001212602"/>
    </source>
</evidence>
<evidence type="ECO:0000256" key="1">
    <source>
        <dbReference type="ARBA" id="ARBA00000085"/>
    </source>
</evidence>
<dbReference type="InterPro" id="IPR003594">
    <property type="entry name" value="HATPase_dom"/>
</dbReference>
<feature type="domain" description="Histidine kinase" evidence="13">
    <location>
        <begin position="244"/>
        <end position="456"/>
    </location>
</feature>
<evidence type="ECO:0000256" key="8">
    <source>
        <dbReference type="ARBA" id="ARBA00022989"/>
    </source>
</evidence>
<feature type="compositionally biased region" description="Basic residues" evidence="11">
    <location>
        <begin position="470"/>
        <end position="479"/>
    </location>
</feature>
<evidence type="ECO:0000256" key="7">
    <source>
        <dbReference type="ARBA" id="ARBA00022777"/>
    </source>
</evidence>
<evidence type="ECO:0000256" key="3">
    <source>
        <dbReference type="ARBA" id="ARBA00012438"/>
    </source>
</evidence>
<dbReference type="PANTHER" id="PTHR45436">
    <property type="entry name" value="SENSOR HISTIDINE KINASE YKOH"/>
    <property type="match status" value="1"/>
</dbReference>
<dbReference type="EMBL" id="JAQIPB010000003">
    <property type="protein sequence ID" value="MDA7416453.1"/>
    <property type="molecule type" value="Genomic_DNA"/>
</dbReference>
<comment type="subcellular location">
    <subcellularLocation>
        <location evidence="2">Membrane</location>
    </subcellularLocation>
</comment>
<evidence type="ECO:0000256" key="9">
    <source>
        <dbReference type="ARBA" id="ARBA00023012"/>
    </source>
</evidence>
<dbReference type="Gene3D" id="6.10.340.10">
    <property type="match status" value="1"/>
</dbReference>
<dbReference type="Gene3D" id="3.30.565.10">
    <property type="entry name" value="Histidine kinase-like ATPase, C-terminal domain"/>
    <property type="match status" value="1"/>
</dbReference>
<evidence type="ECO:0000313" key="15">
    <source>
        <dbReference type="EMBL" id="MDA7416453.1"/>
    </source>
</evidence>
<evidence type="ECO:0000256" key="5">
    <source>
        <dbReference type="ARBA" id="ARBA00022679"/>
    </source>
</evidence>
<dbReference type="CDD" id="cd06225">
    <property type="entry name" value="HAMP"/>
    <property type="match status" value="1"/>
</dbReference>
<keyword evidence="7 15" id="KW-0418">Kinase</keyword>
<dbReference type="InterPro" id="IPR003660">
    <property type="entry name" value="HAMP_dom"/>
</dbReference>
<dbReference type="GO" id="GO:0000155">
    <property type="term" value="F:phosphorelay sensor kinase activity"/>
    <property type="evidence" value="ECO:0007669"/>
    <property type="project" value="InterPro"/>
</dbReference>
<dbReference type="InterPro" id="IPR004358">
    <property type="entry name" value="Sig_transdc_His_kin-like_C"/>
</dbReference>
<feature type="transmembrane region" description="Helical" evidence="12">
    <location>
        <begin position="20"/>
        <end position="40"/>
    </location>
</feature>
<dbReference type="GO" id="GO:0005886">
    <property type="term" value="C:plasma membrane"/>
    <property type="evidence" value="ECO:0007669"/>
    <property type="project" value="TreeGrafter"/>
</dbReference>
<dbReference type="Proteomes" id="UP001212602">
    <property type="component" value="Unassembled WGS sequence"/>
</dbReference>
<dbReference type="Pfam" id="PF02518">
    <property type="entry name" value="HATPase_c"/>
    <property type="match status" value="1"/>
</dbReference>
<dbReference type="PRINTS" id="PR00344">
    <property type="entry name" value="BCTRLSENSOR"/>
</dbReference>
<dbReference type="Pfam" id="PF00512">
    <property type="entry name" value="HisKA"/>
    <property type="match status" value="1"/>
</dbReference>
<evidence type="ECO:0000256" key="4">
    <source>
        <dbReference type="ARBA" id="ARBA00022553"/>
    </source>
</evidence>
<dbReference type="Pfam" id="PF00672">
    <property type="entry name" value="HAMP"/>
    <property type="match status" value="1"/>
</dbReference>
<dbReference type="RefSeq" id="WP_271427704.1">
    <property type="nucleotide sequence ID" value="NZ_JAQIPB010000003.1"/>
</dbReference>